<keyword evidence="9" id="KW-1185">Reference proteome</keyword>
<evidence type="ECO:0000256" key="2">
    <source>
        <dbReference type="ARBA" id="ARBA00022692"/>
    </source>
</evidence>
<dbReference type="AlphaFoldDB" id="A0A1N7K2S0"/>
<keyword evidence="3" id="KW-1133">Transmembrane helix</keyword>
<evidence type="ECO:0000256" key="1">
    <source>
        <dbReference type="ARBA" id="ARBA00004167"/>
    </source>
</evidence>
<protein>
    <submittedName>
        <fullName evidence="7">TonB family C-terminal domain-containing protein</fullName>
    </submittedName>
</protein>
<organism evidence="7 8">
    <name type="scientific">Chryseobacterium piscicola</name>
    <dbReference type="NCBI Taxonomy" id="551459"/>
    <lineage>
        <taxon>Bacteria</taxon>
        <taxon>Pseudomonadati</taxon>
        <taxon>Bacteroidota</taxon>
        <taxon>Flavobacteriia</taxon>
        <taxon>Flavobacteriales</taxon>
        <taxon>Weeksellaceae</taxon>
        <taxon>Chryseobacterium group</taxon>
        <taxon>Chryseobacterium</taxon>
    </lineage>
</organism>
<comment type="subcellular location">
    <subcellularLocation>
        <location evidence="1">Membrane</location>
        <topology evidence="1">Single-pass membrane protein</topology>
    </subcellularLocation>
</comment>
<gene>
    <name evidence="6" type="ORF">B0A70_05310</name>
    <name evidence="7" type="ORF">SAMN05421796_101284</name>
</gene>
<dbReference type="InterPro" id="IPR006260">
    <property type="entry name" value="TonB/TolA_C"/>
</dbReference>
<evidence type="ECO:0000313" key="9">
    <source>
        <dbReference type="Proteomes" id="UP000238314"/>
    </source>
</evidence>
<keyword evidence="4" id="KW-0472">Membrane</keyword>
<sequence>MKNILFSIFVLSSFIVKAQDEFQEYYHYASGQYPYQGGEAAFYKDFHEIVSKNGLQPCENKDEVYNLKVIIPETGPIKYLKDETNKDAAEKYKCTYDLGLKVVSLMNKWKPIIINGEKKQSVAQFYIISDHLFEKYKEGYIPSGEMANYKHQPGGGINSFRKQVAERIDTRGYNWSKSFTMIVTFVVNTDGETEDYKVLQSSGLPEFDERVLRGIKSVKGKKHQWTPGKIDGVPVKTRFRLPLRFGAPE</sequence>
<reference evidence="8" key="2">
    <citation type="submission" date="2017-01" db="EMBL/GenBank/DDBJ databases">
        <authorList>
            <person name="Varghese N."/>
            <person name="Submissions S."/>
        </authorList>
    </citation>
    <scope>NUCLEOTIDE SEQUENCE [LARGE SCALE GENOMIC DNA]</scope>
    <source>
        <strain evidence="8">DSM 21068</strain>
    </source>
</reference>
<reference evidence="6 9" key="1">
    <citation type="submission" date="2016-11" db="EMBL/GenBank/DDBJ databases">
        <title>Whole genomes of Flavobacteriaceae.</title>
        <authorList>
            <person name="Stine C."/>
            <person name="Li C."/>
            <person name="Tadesse D."/>
        </authorList>
    </citation>
    <scope>NUCLEOTIDE SEQUENCE [LARGE SCALE GENOMIC DNA]</scope>
    <source>
        <strain evidence="6 9">DSM 21068</strain>
    </source>
</reference>
<evidence type="ECO:0000256" key="3">
    <source>
        <dbReference type="ARBA" id="ARBA00022989"/>
    </source>
</evidence>
<dbReference type="InterPro" id="IPR037682">
    <property type="entry name" value="TonB_C"/>
</dbReference>
<evidence type="ECO:0000256" key="4">
    <source>
        <dbReference type="ARBA" id="ARBA00023136"/>
    </source>
</evidence>
<dbReference type="Proteomes" id="UP000238314">
    <property type="component" value="Unassembled WGS sequence"/>
</dbReference>
<proteinExistence type="predicted"/>
<dbReference type="STRING" id="551459.SAMN05421796_101284"/>
<dbReference type="Gene3D" id="3.30.1150.10">
    <property type="match status" value="1"/>
</dbReference>
<dbReference type="GO" id="GO:0055085">
    <property type="term" value="P:transmembrane transport"/>
    <property type="evidence" value="ECO:0007669"/>
    <property type="project" value="InterPro"/>
</dbReference>
<dbReference type="OrthoDB" id="1265378at2"/>
<name>A0A1N7K2S0_9FLAO</name>
<dbReference type="NCBIfam" id="TIGR01352">
    <property type="entry name" value="tonB_Cterm"/>
    <property type="match status" value="1"/>
</dbReference>
<accession>A0A1N7K2S0</accession>
<evidence type="ECO:0000313" key="8">
    <source>
        <dbReference type="Proteomes" id="UP000186246"/>
    </source>
</evidence>
<dbReference type="SUPFAM" id="SSF74653">
    <property type="entry name" value="TolA/TonB C-terminal domain"/>
    <property type="match status" value="1"/>
</dbReference>
<evidence type="ECO:0000313" key="7">
    <source>
        <dbReference type="EMBL" id="SIS55836.1"/>
    </source>
</evidence>
<dbReference type="Proteomes" id="UP000186246">
    <property type="component" value="Unassembled WGS sequence"/>
</dbReference>
<keyword evidence="2" id="KW-0812">Transmembrane</keyword>
<dbReference type="EMBL" id="MUGO01000003">
    <property type="protein sequence ID" value="PQA96534.1"/>
    <property type="molecule type" value="Genomic_DNA"/>
</dbReference>
<evidence type="ECO:0000259" key="5">
    <source>
        <dbReference type="Pfam" id="PF03544"/>
    </source>
</evidence>
<dbReference type="GO" id="GO:0016020">
    <property type="term" value="C:membrane"/>
    <property type="evidence" value="ECO:0007669"/>
    <property type="project" value="UniProtKB-SubCell"/>
</dbReference>
<feature type="domain" description="TonB C-terminal" evidence="5">
    <location>
        <begin position="181"/>
        <end position="245"/>
    </location>
</feature>
<dbReference type="EMBL" id="FTOJ01000001">
    <property type="protein sequence ID" value="SIS55836.1"/>
    <property type="molecule type" value="Genomic_DNA"/>
</dbReference>
<dbReference type="RefSeq" id="WP_076449071.1">
    <property type="nucleotide sequence ID" value="NZ_FTOJ01000001.1"/>
</dbReference>
<evidence type="ECO:0000313" key="6">
    <source>
        <dbReference type="EMBL" id="PQA96534.1"/>
    </source>
</evidence>
<reference evidence="7" key="3">
    <citation type="submission" date="2017-01" db="EMBL/GenBank/DDBJ databases">
        <authorList>
            <person name="Mah S.A."/>
            <person name="Swanson W.J."/>
            <person name="Moy G.W."/>
            <person name="Vacquier V.D."/>
        </authorList>
    </citation>
    <scope>NUCLEOTIDE SEQUENCE [LARGE SCALE GENOMIC DNA]</scope>
    <source>
        <strain evidence="7">DSM 21068</strain>
    </source>
</reference>
<dbReference type="Pfam" id="PF03544">
    <property type="entry name" value="TonB_C"/>
    <property type="match status" value="1"/>
</dbReference>